<name>A0A0G4NYR2_PENC3</name>
<sequence>MSIMQIRSLVYSLLFMILFGVSATAAADPFFKVFDHAGIPVVEGHFYTRCNVAGHELPGNLVCSSVALGSGSNYLEATESARNYAEENGSTGCREKE</sequence>
<proteinExistence type="predicted"/>
<keyword evidence="1" id="KW-0732">Signal</keyword>
<evidence type="ECO:0000256" key="1">
    <source>
        <dbReference type="SAM" id="SignalP"/>
    </source>
</evidence>
<feature type="chain" id="PRO_5005194882" evidence="1">
    <location>
        <begin position="27"/>
        <end position="97"/>
    </location>
</feature>
<dbReference type="AlphaFoldDB" id="A0A0G4NYR2"/>
<dbReference type="EMBL" id="HG793135">
    <property type="protein sequence ID" value="CRL19198.1"/>
    <property type="molecule type" value="Genomic_DNA"/>
</dbReference>
<evidence type="ECO:0000313" key="3">
    <source>
        <dbReference type="Proteomes" id="UP000053732"/>
    </source>
</evidence>
<evidence type="ECO:0000313" key="2">
    <source>
        <dbReference type="EMBL" id="CRL19198.1"/>
    </source>
</evidence>
<accession>A0A0G4NYR2</accession>
<reference evidence="2 3" key="1">
    <citation type="journal article" date="2014" name="Nat. Commun.">
        <title>Multiple recent horizontal transfers of a large genomic region in cheese making fungi.</title>
        <authorList>
            <person name="Cheeseman K."/>
            <person name="Ropars J."/>
            <person name="Renault P."/>
            <person name="Dupont J."/>
            <person name="Gouzy J."/>
            <person name="Branca A."/>
            <person name="Abraham A.L."/>
            <person name="Ceppi M."/>
            <person name="Conseiller E."/>
            <person name="Debuchy R."/>
            <person name="Malagnac F."/>
            <person name="Goarin A."/>
            <person name="Silar P."/>
            <person name="Lacoste S."/>
            <person name="Sallet E."/>
            <person name="Bensimon A."/>
            <person name="Giraud T."/>
            <person name="Brygoo Y."/>
        </authorList>
    </citation>
    <scope>NUCLEOTIDE SEQUENCE [LARGE SCALE GENOMIC DNA]</scope>
    <source>
        <strain evidence="3">FM 013</strain>
    </source>
</reference>
<gene>
    <name evidence="2" type="ORF">PCAMFM013_S002g001068</name>
</gene>
<organism evidence="2 3">
    <name type="scientific">Penicillium camemberti (strain FM 013)</name>
    <dbReference type="NCBI Taxonomy" id="1429867"/>
    <lineage>
        <taxon>Eukaryota</taxon>
        <taxon>Fungi</taxon>
        <taxon>Dikarya</taxon>
        <taxon>Ascomycota</taxon>
        <taxon>Pezizomycotina</taxon>
        <taxon>Eurotiomycetes</taxon>
        <taxon>Eurotiomycetidae</taxon>
        <taxon>Eurotiales</taxon>
        <taxon>Aspergillaceae</taxon>
        <taxon>Penicillium</taxon>
    </lineage>
</organism>
<dbReference type="Proteomes" id="UP000053732">
    <property type="component" value="Unassembled WGS sequence"/>
</dbReference>
<protein>
    <submittedName>
        <fullName evidence="2">Str. FM013</fullName>
    </submittedName>
</protein>
<feature type="signal peptide" evidence="1">
    <location>
        <begin position="1"/>
        <end position="26"/>
    </location>
</feature>
<keyword evidence="3" id="KW-1185">Reference proteome</keyword>